<comment type="similarity">
    <text evidence="2">Belongs to the pterin-4-alpha-carbinolamine dehydratase family.</text>
</comment>
<keyword evidence="4" id="KW-0456">Lyase</keyword>
<dbReference type="PANTHER" id="PTHR12599:SF0">
    <property type="entry name" value="PTERIN-4-ALPHA-CARBINOLAMINE DEHYDRATASE"/>
    <property type="match status" value="1"/>
</dbReference>
<dbReference type="Gene3D" id="3.30.1360.20">
    <property type="entry name" value="Transcriptional coactivator/pterin dehydratase"/>
    <property type="match status" value="1"/>
</dbReference>
<evidence type="ECO:0000256" key="2">
    <source>
        <dbReference type="ARBA" id="ARBA00006472"/>
    </source>
</evidence>
<protein>
    <recommendedName>
        <fullName evidence="3">4a-hydroxytetrahydrobiopterin dehydratase</fullName>
        <ecNumber evidence="3">4.2.1.96</ecNumber>
    </recommendedName>
</protein>
<dbReference type="GO" id="GO:0006729">
    <property type="term" value="P:tetrahydrobiopterin biosynthetic process"/>
    <property type="evidence" value="ECO:0007669"/>
    <property type="project" value="InterPro"/>
</dbReference>
<evidence type="ECO:0000313" key="6">
    <source>
        <dbReference type="Proteomes" id="UP000092607"/>
    </source>
</evidence>
<dbReference type="RefSeq" id="WP_065256799.1">
    <property type="nucleotide sequence ID" value="NZ_JARDJM010000013.1"/>
</dbReference>
<dbReference type="Proteomes" id="UP000092607">
    <property type="component" value="Unassembled WGS sequence"/>
</dbReference>
<reference evidence="5 6" key="1">
    <citation type="submission" date="2016-06" db="EMBL/GenBank/DDBJ databases">
        <title>Draft genome of Moraxella lacunata CCUG 57757A.</title>
        <authorList>
            <person name="Salva-Serra F."/>
            <person name="Engstrom-Jakobsson H."/>
            <person name="Thorell K."/>
            <person name="Gonzales-Siles L."/>
            <person name="Karlsson R."/>
            <person name="Boulund F."/>
            <person name="Engstrand L."/>
            <person name="Kristiansson E."/>
            <person name="Moore E."/>
        </authorList>
    </citation>
    <scope>NUCLEOTIDE SEQUENCE [LARGE SCALE GENOMIC DNA]</scope>
    <source>
        <strain evidence="5 6">CCUG 57757A</strain>
    </source>
</reference>
<evidence type="ECO:0000256" key="4">
    <source>
        <dbReference type="ARBA" id="ARBA00023239"/>
    </source>
</evidence>
<dbReference type="EMBL" id="LZMS01000013">
    <property type="protein sequence ID" value="OBX66410.1"/>
    <property type="molecule type" value="Genomic_DNA"/>
</dbReference>
<gene>
    <name evidence="5" type="ORF">A9309_01515</name>
</gene>
<sequence>MSSLTADQVALQLERLQGWALDGNSLVKTYEFASFADVIAFTTRVAFYCEELEHYPTWENYYTVLKVRIGEPDQYEVHGRDIQLAKRMEMANGVVFDQKEKN</sequence>
<dbReference type="PANTHER" id="PTHR12599">
    <property type="entry name" value="PTERIN-4-ALPHA-CARBINOLAMINE DEHYDRATASE"/>
    <property type="match status" value="1"/>
</dbReference>
<dbReference type="OrthoDB" id="5294615at2"/>
<dbReference type="EC" id="4.2.1.96" evidence="3"/>
<proteinExistence type="inferred from homology"/>
<organism evidence="5 6">
    <name type="scientific">Moraxella lacunata</name>
    <dbReference type="NCBI Taxonomy" id="477"/>
    <lineage>
        <taxon>Bacteria</taxon>
        <taxon>Pseudomonadati</taxon>
        <taxon>Pseudomonadota</taxon>
        <taxon>Gammaproteobacteria</taxon>
        <taxon>Moraxellales</taxon>
        <taxon>Moraxellaceae</taxon>
        <taxon>Moraxella</taxon>
    </lineage>
</organism>
<dbReference type="AlphaFoldDB" id="A0A1B8Q7V3"/>
<dbReference type="GO" id="GO:0008124">
    <property type="term" value="F:4-alpha-hydroxytetrahydrobiopterin dehydratase activity"/>
    <property type="evidence" value="ECO:0007669"/>
    <property type="project" value="UniProtKB-EC"/>
</dbReference>
<dbReference type="InterPro" id="IPR001533">
    <property type="entry name" value="Pterin_deHydtase"/>
</dbReference>
<dbReference type="Pfam" id="PF01329">
    <property type="entry name" value="Pterin_4a"/>
    <property type="match status" value="1"/>
</dbReference>
<accession>A0A1B8Q7V3</accession>
<comment type="catalytic activity">
    <reaction evidence="1">
        <text>(4aS,6R)-4a-hydroxy-L-erythro-5,6,7,8-tetrahydrobiopterin = (6R)-L-erythro-6,7-dihydrobiopterin + H2O</text>
        <dbReference type="Rhea" id="RHEA:11920"/>
        <dbReference type="ChEBI" id="CHEBI:15377"/>
        <dbReference type="ChEBI" id="CHEBI:15642"/>
        <dbReference type="ChEBI" id="CHEBI:43120"/>
        <dbReference type="EC" id="4.2.1.96"/>
    </reaction>
</comment>
<dbReference type="InterPro" id="IPR036428">
    <property type="entry name" value="PCD_sf"/>
</dbReference>
<dbReference type="SUPFAM" id="SSF55248">
    <property type="entry name" value="PCD-like"/>
    <property type="match status" value="1"/>
</dbReference>
<evidence type="ECO:0000313" key="5">
    <source>
        <dbReference type="EMBL" id="OBX66410.1"/>
    </source>
</evidence>
<name>A0A1B8Q7V3_MORLA</name>
<evidence type="ECO:0000256" key="3">
    <source>
        <dbReference type="ARBA" id="ARBA00013252"/>
    </source>
</evidence>
<comment type="caution">
    <text evidence="5">The sequence shown here is derived from an EMBL/GenBank/DDBJ whole genome shotgun (WGS) entry which is preliminary data.</text>
</comment>
<evidence type="ECO:0000256" key="1">
    <source>
        <dbReference type="ARBA" id="ARBA00001554"/>
    </source>
</evidence>